<dbReference type="PANTHER" id="PTHR30097">
    <property type="entry name" value="CATION EFFLUX SYSTEM PROTEIN CUSB"/>
    <property type="match status" value="1"/>
</dbReference>
<evidence type="ECO:0000313" key="6">
    <source>
        <dbReference type="EMBL" id="QWG18723.1"/>
    </source>
</evidence>
<evidence type="ECO:0000313" key="7">
    <source>
        <dbReference type="Proteomes" id="UP000680805"/>
    </source>
</evidence>
<evidence type="ECO:0000259" key="5">
    <source>
        <dbReference type="Pfam" id="PF25973"/>
    </source>
</evidence>
<feature type="chain" id="PRO_5037261730" evidence="3">
    <location>
        <begin position="35"/>
        <end position="378"/>
    </location>
</feature>
<feature type="domain" description="CusB-like beta-barrel" evidence="4">
    <location>
        <begin position="231"/>
        <end position="298"/>
    </location>
</feature>
<reference evidence="6" key="1">
    <citation type="submission" date="2021-06" db="EMBL/GenBank/DDBJ databases">
        <title>Bradyrhizobium sp. S2-11-2 Genome sequencing.</title>
        <authorList>
            <person name="Jin L."/>
        </authorList>
    </citation>
    <scope>NUCLEOTIDE SEQUENCE</scope>
    <source>
        <strain evidence="6">S2-11-2</strain>
    </source>
</reference>
<dbReference type="GO" id="GO:0030288">
    <property type="term" value="C:outer membrane-bounded periplasmic space"/>
    <property type="evidence" value="ECO:0007669"/>
    <property type="project" value="TreeGrafter"/>
</dbReference>
<dbReference type="InterPro" id="IPR051909">
    <property type="entry name" value="MFP_Cation_Efflux"/>
</dbReference>
<comment type="similarity">
    <text evidence="1">Belongs to the membrane fusion protein (MFP) (TC 8.A.1) family.</text>
</comment>
<keyword evidence="2" id="KW-0813">Transport</keyword>
<name>A0A975NP17_9BRAD</name>
<dbReference type="GO" id="GO:0015679">
    <property type="term" value="P:plasma membrane copper ion transport"/>
    <property type="evidence" value="ECO:0007669"/>
    <property type="project" value="TreeGrafter"/>
</dbReference>
<feature type="signal peptide" evidence="3">
    <location>
        <begin position="1"/>
        <end position="34"/>
    </location>
</feature>
<dbReference type="Gene3D" id="2.40.50.100">
    <property type="match status" value="1"/>
</dbReference>
<dbReference type="Gene3D" id="2.40.30.170">
    <property type="match status" value="1"/>
</dbReference>
<dbReference type="Pfam" id="PF25973">
    <property type="entry name" value="BSH_CzcB"/>
    <property type="match status" value="1"/>
</dbReference>
<dbReference type="SUPFAM" id="SSF111369">
    <property type="entry name" value="HlyD-like secretion proteins"/>
    <property type="match status" value="1"/>
</dbReference>
<evidence type="ECO:0000256" key="1">
    <source>
        <dbReference type="ARBA" id="ARBA00009477"/>
    </source>
</evidence>
<dbReference type="Gene3D" id="2.40.420.20">
    <property type="match status" value="1"/>
</dbReference>
<proteinExistence type="inferred from homology"/>
<dbReference type="GO" id="GO:0046914">
    <property type="term" value="F:transition metal ion binding"/>
    <property type="evidence" value="ECO:0007669"/>
    <property type="project" value="TreeGrafter"/>
</dbReference>
<dbReference type="EMBL" id="CP076135">
    <property type="protein sequence ID" value="QWG18723.1"/>
    <property type="molecule type" value="Genomic_DNA"/>
</dbReference>
<dbReference type="Pfam" id="PF25954">
    <property type="entry name" value="Beta-barrel_RND_2"/>
    <property type="match status" value="1"/>
</dbReference>
<dbReference type="InterPro" id="IPR058792">
    <property type="entry name" value="Beta-barrel_RND_2"/>
</dbReference>
<dbReference type="GO" id="GO:0022857">
    <property type="term" value="F:transmembrane transporter activity"/>
    <property type="evidence" value="ECO:0007669"/>
    <property type="project" value="InterPro"/>
</dbReference>
<evidence type="ECO:0000256" key="2">
    <source>
        <dbReference type="ARBA" id="ARBA00022448"/>
    </source>
</evidence>
<gene>
    <name evidence="6" type="ORF">KMZ68_02160</name>
</gene>
<keyword evidence="3" id="KW-0732">Signal</keyword>
<organism evidence="6 7">
    <name type="scientific">Bradyrhizobium sediminis</name>
    <dbReference type="NCBI Taxonomy" id="2840469"/>
    <lineage>
        <taxon>Bacteria</taxon>
        <taxon>Pseudomonadati</taxon>
        <taxon>Pseudomonadota</taxon>
        <taxon>Alphaproteobacteria</taxon>
        <taxon>Hyphomicrobiales</taxon>
        <taxon>Nitrobacteraceae</taxon>
        <taxon>Bradyrhizobium</taxon>
    </lineage>
</organism>
<protein>
    <submittedName>
        <fullName evidence="6">Efflux RND transporter periplasmic adaptor subunit</fullName>
    </submittedName>
</protein>
<dbReference type="GO" id="GO:0016020">
    <property type="term" value="C:membrane"/>
    <property type="evidence" value="ECO:0007669"/>
    <property type="project" value="InterPro"/>
</dbReference>
<dbReference type="PANTHER" id="PTHR30097:SF4">
    <property type="entry name" value="SLR6042 PROTEIN"/>
    <property type="match status" value="1"/>
</dbReference>
<dbReference type="GO" id="GO:0060003">
    <property type="term" value="P:copper ion export"/>
    <property type="evidence" value="ECO:0007669"/>
    <property type="project" value="TreeGrafter"/>
</dbReference>
<dbReference type="Proteomes" id="UP000680805">
    <property type="component" value="Chromosome"/>
</dbReference>
<accession>A0A975NP17</accession>
<dbReference type="InterPro" id="IPR058647">
    <property type="entry name" value="BSH_CzcB-like"/>
</dbReference>
<dbReference type="NCBIfam" id="TIGR01730">
    <property type="entry name" value="RND_mfp"/>
    <property type="match status" value="1"/>
</dbReference>
<dbReference type="InterPro" id="IPR006143">
    <property type="entry name" value="RND_pump_MFP"/>
</dbReference>
<dbReference type="AlphaFoldDB" id="A0A975NP17"/>
<sequence length="378" mass="40164">MHLRQANLCLRSWQILARTMLAFAFMGLPSVSMAEDAVKLSPAQAQTLGVRVTHPVSSRTDQTLPYPAQIVIPTPQLWVVSAPQAGMVTNLSVARGDHVNSGQPLVTLESPSFVSLQREYLHAFAQEALAAQQLKRNAELFEAKAVPLRVLETSQTEARQASIAVAERRQMLRLSGLSDAAISRLTGETAITATLSVAAPQPATVVEIVVSPGQRVEPSAPLVKLARLSVLWAEIAIPASSVRAIRPGARVEIDGYATPGQVILVSETTDAATQTILVRAEMPNNGELRPGQTAAARIGFLSAGESAWEIPYSALVRRGESTSVFTAIEGGFRLLPVTLLAEDQDHVVVAGAITDKDEVAVSGISALRGILLRLGAGE</sequence>
<evidence type="ECO:0000259" key="4">
    <source>
        <dbReference type="Pfam" id="PF25954"/>
    </source>
</evidence>
<evidence type="ECO:0000256" key="3">
    <source>
        <dbReference type="SAM" id="SignalP"/>
    </source>
</evidence>
<dbReference type="KEGG" id="bsei:KMZ68_02160"/>
<feature type="domain" description="CzcB-like barrel-sandwich hybrid" evidence="5">
    <location>
        <begin position="79"/>
        <end position="226"/>
    </location>
</feature>